<reference evidence="1 2" key="1">
    <citation type="submission" date="2016-11" db="EMBL/GenBank/DDBJ databases">
        <authorList>
            <person name="Jaros S."/>
            <person name="Januszkiewicz K."/>
            <person name="Wedrychowicz H."/>
        </authorList>
    </citation>
    <scope>NUCLEOTIDE SEQUENCE [LARGE SCALE GENOMIC DNA]</scope>
    <source>
        <strain evidence="1 2">DSM 21425</strain>
    </source>
</reference>
<accession>A0A1M6A384</accession>
<evidence type="ECO:0008006" key="3">
    <source>
        <dbReference type="Google" id="ProtNLM"/>
    </source>
</evidence>
<sequence>MKIKLSLLAISIFTLISCKEEKQNKTEETQVSETVTPEEKKLEFENKAHELVYNMTQKIGDYNKLLDKKDVVFTYTYQTPDNKTNVSTEKYMFDGELSYGHYTQHERTMPNLEGEIEQGYDGKEYWLKHNGEIVTDTLALKKVAFNRPTNYYWFTMMQKLMDPSVNYEYVKEQTIDSTAYDVVKISFDAEDKKPRDIYQVYINKDTKLVDQFLFTVADYNKMTPSLMQLEYTEVDVFLIPSKRRYKASNWDAEVTDKPWVTANWTDIKFDNNLTKADFQK</sequence>
<evidence type="ECO:0000313" key="2">
    <source>
        <dbReference type="Proteomes" id="UP000184225"/>
    </source>
</evidence>
<dbReference type="EMBL" id="FQYY01000001">
    <property type="protein sequence ID" value="SHI30917.1"/>
    <property type="molecule type" value="Genomic_DNA"/>
</dbReference>
<dbReference type="STRING" id="579105.SAMN04488096_10144"/>
<dbReference type="AlphaFoldDB" id="A0A1M6A384"/>
<protein>
    <recommendedName>
        <fullName evidence="3">Outer membrane lipoprotein-sorting protein</fullName>
    </recommendedName>
</protein>
<dbReference type="Proteomes" id="UP000184225">
    <property type="component" value="Unassembled WGS sequence"/>
</dbReference>
<dbReference type="RefSeq" id="WP_073147044.1">
    <property type="nucleotide sequence ID" value="NZ_FQYY01000001.1"/>
</dbReference>
<dbReference type="OrthoDB" id="1490620at2"/>
<gene>
    <name evidence="1" type="ORF">SAMN04488096_10144</name>
</gene>
<keyword evidence="2" id="KW-1185">Reference proteome</keyword>
<evidence type="ECO:0000313" key="1">
    <source>
        <dbReference type="EMBL" id="SHI30917.1"/>
    </source>
</evidence>
<organism evidence="1 2">
    <name type="scientific">Mesonia phycicola</name>
    <dbReference type="NCBI Taxonomy" id="579105"/>
    <lineage>
        <taxon>Bacteria</taxon>
        <taxon>Pseudomonadati</taxon>
        <taxon>Bacteroidota</taxon>
        <taxon>Flavobacteriia</taxon>
        <taxon>Flavobacteriales</taxon>
        <taxon>Flavobacteriaceae</taxon>
        <taxon>Mesonia</taxon>
    </lineage>
</organism>
<proteinExistence type="predicted"/>
<dbReference type="PROSITE" id="PS51257">
    <property type="entry name" value="PROKAR_LIPOPROTEIN"/>
    <property type="match status" value="1"/>
</dbReference>
<name>A0A1M6A384_9FLAO</name>